<dbReference type="EMBL" id="ASGZ01000007">
    <property type="protein sequence ID" value="ESP89624.1"/>
    <property type="molecule type" value="Genomic_DNA"/>
</dbReference>
<proteinExistence type="predicted"/>
<reference evidence="2 3" key="1">
    <citation type="journal article" date="2013" name="Genome Announc.">
        <title>Draft Genome Sequence of 'Candidatus Halobonum tyrrellensis' Strain G22, Isolated from the Hypersaline Waters of Lake Tyrrell, Australia.</title>
        <authorList>
            <person name="Ugalde J.A."/>
            <person name="Narasingarao P."/>
            <person name="Kuo S."/>
            <person name="Podell S."/>
            <person name="Allen E.E."/>
        </authorList>
    </citation>
    <scope>NUCLEOTIDE SEQUENCE [LARGE SCALE GENOMIC DNA]</scope>
    <source>
        <strain evidence="2 3">G22</strain>
    </source>
</reference>
<dbReference type="AlphaFoldDB" id="V4HNX7"/>
<gene>
    <name evidence="2" type="ORF">K933_02866</name>
</gene>
<dbReference type="Pfam" id="PF23928">
    <property type="entry name" value="DUF7266"/>
    <property type="match status" value="1"/>
</dbReference>
<protein>
    <submittedName>
        <fullName evidence="2">Uncharacterized protein</fullName>
    </submittedName>
</protein>
<dbReference type="OrthoDB" id="226715at2157"/>
<dbReference type="PROSITE" id="PS51257">
    <property type="entry name" value="PROKAR_LIPOPROTEIN"/>
    <property type="match status" value="1"/>
</dbReference>
<evidence type="ECO:0000313" key="2">
    <source>
        <dbReference type="EMBL" id="ESP89624.1"/>
    </source>
</evidence>
<dbReference type="eggNOG" id="arCOG03926">
    <property type="taxonomic scope" value="Archaea"/>
</dbReference>
<evidence type="ECO:0000313" key="3">
    <source>
        <dbReference type="Proteomes" id="UP000017840"/>
    </source>
</evidence>
<dbReference type="RefSeq" id="WP_023393165.1">
    <property type="nucleotide sequence ID" value="NZ_ASGZ01000007.1"/>
</dbReference>
<dbReference type="STRING" id="1324957.K933_02866"/>
<comment type="caution">
    <text evidence="2">The sequence shown here is derived from an EMBL/GenBank/DDBJ whole genome shotgun (WGS) entry which is preliminary data.</text>
</comment>
<name>V4HNX7_9EURY</name>
<dbReference type="InterPro" id="IPR055690">
    <property type="entry name" value="DUF7266"/>
</dbReference>
<keyword evidence="1" id="KW-0812">Transmembrane</keyword>
<keyword evidence="1" id="KW-0472">Membrane</keyword>
<evidence type="ECO:0000256" key="1">
    <source>
        <dbReference type="SAM" id="Phobius"/>
    </source>
</evidence>
<dbReference type="Proteomes" id="UP000017840">
    <property type="component" value="Unassembled WGS sequence"/>
</dbReference>
<accession>V4HNX7</accession>
<organism evidence="2 3">
    <name type="scientific">Candidatus Halobonum tyrrellensis G22</name>
    <dbReference type="NCBI Taxonomy" id="1324957"/>
    <lineage>
        <taxon>Archaea</taxon>
        <taxon>Methanobacteriati</taxon>
        <taxon>Methanobacteriota</taxon>
        <taxon>Stenosarchaea group</taxon>
        <taxon>Halobacteria</taxon>
        <taxon>Halobacteriales</taxon>
        <taxon>Haloferacaceae</taxon>
        <taxon>Candidatus Halobonum</taxon>
    </lineage>
</organism>
<feature type="transmembrane region" description="Helical" evidence="1">
    <location>
        <begin position="33"/>
        <end position="52"/>
    </location>
</feature>
<keyword evidence="3" id="KW-1185">Reference proteome</keyword>
<sequence>MGEREASAGSGVVGVGVGGGCGVCGDERASSTALGYVLTLGISAILITGLLVGGGSYLEGERTAATTEGLRVHAERLAGAVGDADRLAAASSGGEVDVEIRLPNRVAGSTYAVSVVDAPDAGGRNRTALVFRAAAVEVSVRVPLSTRVGVAPAEGLPGGTVHVRYDGGGPLRVEFQRGDG</sequence>
<keyword evidence="1" id="KW-1133">Transmembrane helix</keyword>